<gene>
    <name evidence="1" type="ORF">ENSA5_70140</name>
</gene>
<sequence length="133" mass="13905">MGKQVFANKMAISAKAGGGKLVAAFPDVCNSPPSPPTGPVPVPYPNSAFSKDLKKGTKRVLIGGKPAGVEDSYLQSSPLGNEAATKALGGSLLTHTITGKAYFNAHSMDVMFEGRHVVRHLDLMTSNHASYPP</sequence>
<dbReference type="Proteomes" id="UP000237968">
    <property type="component" value="Unassembled WGS sequence"/>
</dbReference>
<reference evidence="1 2" key="1">
    <citation type="submission" date="2018-03" db="EMBL/GenBank/DDBJ databases">
        <title>Draft Genome Sequences of the Obligatory Marine Myxobacteria Enhygromyxa salina SWB005.</title>
        <authorList>
            <person name="Poehlein A."/>
            <person name="Moghaddam J.A."/>
            <person name="Harms H."/>
            <person name="Alanjari M."/>
            <person name="Koenig G.M."/>
            <person name="Daniel R."/>
            <person name="Schaeberle T.F."/>
        </authorList>
    </citation>
    <scope>NUCLEOTIDE SEQUENCE [LARGE SCALE GENOMIC DNA]</scope>
    <source>
        <strain evidence="1 2">SWB005</strain>
    </source>
</reference>
<keyword evidence="2" id="KW-1185">Reference proteome</keyword>
<dbReference type="RefSeq" id="WP_106396124.1">
    <property type="nucleotide sequence ID" value="NZ_PVNK01000311.1"/>
</dbReference>
<dbReference type="OrthoDB" id="8073614at2"/>
<accession>A0A2S9XAM3</accession>
<name>A0A2S9XAM3_9BACT</name>
<protein>
    <submittedName>
        <fullName evidence="1">Uncharacterized protein</fullName>
    </submittedName>
</protein>
<proteinExistence type="predicted"/>
<organism evidence="1 2">
    <name type="scientific">Enhygromyxa salina</name>
    <dbReference type="NCBI Taxonomy" id="215803"/>
    <lineage>
        <taxon>Bacteria</taxon>
        <taxon>Pseudomonadati</taxon>
        <taxon>Myxococcota</taxon>
        <taxon>Polyangia</taxon>
        <taxon>Nannocystales</taxon>
        <taxon>Nannocystaceae</taxon>
        <taxon>Enhygromyxa</taxon>
    </lineage>
</organism>
<comment type="caution">
    <text evidence="1">The sequence shown here is derived from an EMBL/GenBank/DDBJ whole genome shotgun (WGS) entry which is preliminary data.</text>
</comment>
<evidence type="ECO:0000313" key="2">
    <source>
        <dbReference type="Proteomes" id="UP000237968"/>
    </source>
</evidence>
<dbReference type="Pfam" id="PF13665">
    <property type="entry name" value="Tox-PAAR-like"/>
    <property type="match status" value="1"/>
</dbReference>
<dbReference type="AlphaFoldDB" id="A0A2S9XAM3"/>
<dbReference type="EMBL" id="PVNK01000311">
    <property type="protein sequence ID" value="PRP89907.1"/>
    <property type="molecule type" value="Genomic_DNA"/>
</dbReference>
<evidence type="ECO:0000313" key="1">
    <source>
        <dbReference type="EMBL" id="PRP89907.1"/>
    </source>
</evidence>